<keyword evidence="3" id="KW-1185">Reference proteome</keyword>
<dbReference type="InterPro" id="IPR036380">
    <property type="entry name" value="Isochorismatase-like_sf"/>
</dbReference>
<dbReference type="PANTHER" id="PTHR14119">
    <property type="entry name" value="HYDROLASE"/>
    <property type="match status" value="1"/>
</dbReference>
<dbReference type="Proteomes" id="UP000231409">
    <property type="component" value="Unassembled WGS sequence"/>
</dbReference>
<reference evidence="2 3" key="1">
    <citation type="submission" date="2017-09" db="EMBL/GenBank/DDBJ databases">
        <title>The draft genome sequences of Marinobacter sp. PWS21.</title>
        <authorList>
            <person name="Cao J."/>
        </authorList>
    </citation>
    <scope>NUCLEOTIDE SEQUENCE [LARGE SCALE GENOMIC DNA]</scope>
    <source>
        <strain evidence="2 3">PWS21</strain>
    </source>
</reference>
<feature type="domain" description="Isochorismatase-like" evidence="1">
    <location>
        <begin position="9"/>
        <end position="153"/>
    </location>
</feature>
<evidence type="ECO:0000313" key="3">
    <source>
        <dbReference type="Proteomes" id="UP000231409"/>
    </source>
</evidence>
<protein>
    <submittedName>
        <fullName evidence="2">Isochorismatase</fullName>
    </submittedName>
</protein>
<dbReference type="InterPro" id="IPR000868">
    <property type="entry name" value="Isochorismatase-like_dom"/>
</dbReference>
<evidence type="ECO:0000259" key="1">
    <source>
        <dbReference type="Pfam" id="PF00857"/>
    </source>
</evidence>
<dbReference type="InterPro" id="IPR050993">
    <property type="entry name" value="Isochorismatase_domain"/>
</dbReference>
<dbReference type="EMBL" id="NTFH01000003">
    <property type="protein sequence ID" value="PHQ16836.1"/>
    <property type="molecule type" value="Genomic_DNA"/>
</dbReference>
<dbReference type="Gene3D" id="3.40.50.850">
    <property type="entry name" value="Isochorismatase-like"/>
    <property type="match status" value="1"/>
</dbReference>
<proteinExistence type="predicted"/>
<organism evidence="2 3">
    <name type="scientific">Marinobacter profundi</name>
    <dbReference type="NCBI Taxonomy" id="2666256"/>
    <lineage>
        <taxon>Bacteria</taxon>
        <taxon>Pseudomonadati</taxon>
        <taxon>Pseudomonadota</taxon>
        <taxon>Gammaproteobacteria</taxon>
        <taxon>Pseudomonadales</taxon>
        <taxon>Marinobacteraceae</taxon>
        <taxon>Marinobacter</taxon>
    </lineage>
</organism>
<gene>
    <name evidence="2" type="ORF">CLH61_02360</name>
</gene>
<evidence type="ECO:0000313" key="2">
    <source>
        <dbReference type="EMBL" id="PHQ16836.1"/>
    </source>
</evidence>
<accession>A0A2G1UQQ4</accession>
<dbReference type="Pfam" id="PF00857">
    <property type="entry name" value="Isochorismatase"/>
    <property type="match status" value="1"/>
</dbReference>
<dbReference type="AlphaFoldDB" id="A0A2G1UQQ4"/>
<comment type="caution">
    <text evidence="2">The sequence shown here is derived from an EMBL/GenBank/DDBJ whole genome shotgun (WGS) entry which is preliminary data.</text>
</comment>
<sequence length="176" mass="19541">MLMNPDTCCVVMIDFQHRLMPAISQGDRVLAQGVRLARIANLLNVPVIGTEQTPDKLGSNAADIARLCHETLVKRHFNACQGGLLDLLPRERPNLVVAGCEAHVCMLQTALGLQAEGFNIWVVTDATGSRKDTDRELALSRLRQQGAQLVSVEMVAFEWMESADHPRFREILKLIK</sequence>
<dbReference type="SUPFAM" id="SSF52499">
    <property type="entry name" value="Isochorismatase-like hydrolases"/>
    <property type="match status" value="1"/>
</dbReference>
<dbReference type="PANTHER" id="PTHR14119:SF3">
    <property type="entry name" value="ISOCHORISMATASE DOMAIN-CONTAINING PROTEIN 2"/>
    <property type="match status" value="1"/>
</dbReference>
<name>A0A2G1UQQ4_9GAMM</name>